<reference evidence="3" key="1">
    <citation type="journal article" date="2020" name="Phytopathology">
        <title>Genome Sequence Resources of Colletotrichum truncatum, C. plurivorum, C. musicola, and C. sojae: Four Species Pathogenic to Soybean (Glycine max).</title>
        <authorList>
            <person name="Rogerio F."/>
            <person name="Boufleur T.R."/>
            <person name="Ciampi-Guillardi M."/>
            <person name="Sukno S.A."/>
            <person name="Thon M.R."/>
            <person name="Massola Junior N.S."/>
            <person name="Baroncelli R."/>
        </authorList>
    </citation>
    <scope>NUCLEOTIDE SEQUENCE</scope>
    <source>
        <strain evidence="3">LFN00145</strain>
    </source>
</reference>
<comment type="caution">
    <text evidence="3">The sequence shown here is derived from an EMBL/GenBank/DDBJ whole genome shotgun (WGS) entry which is preliminary data.</text>
</comment>
<feature type="region of interest" description="Disordered" evidence="1">
    <location>
        <begin position="1"/>
        <end position="21"/>
    </location>
</feature>
<keyword evidence="4" id="KW-1185">Reference proteome</keyword>
<feature type="domain" description="DUF6546" evidence="2">
    <location>
        <begin position="423"/>
        <end position="492"/>
    </location>
</feature>
<protein>
    <recommendedName>
        <fullName evidence="2">DUF6546 domain-containing protein</fullName>
    </recommendedName>
</protein>
<sequence length="499" mass="56435">MDFQRPSIASPDAAVSQDQARRPWQALPAEIRNSIFDCAKTTISPTSKEGVRSWARVAKEWRSVFLPVLWRTLTFQPSNPSADFREFTEFVVKGQCRPLIKSVVLHVSLAPYGCDECDQEECETTISSNNRAFADDVTAGFEHLSKWPAVESRTDGITLELRVNSPSDAQHMFATSGGRCARSEEAGYSETGAARRMLGYHLRRQSRDALGHFQNIWENPLHVLRRVGVVDGFSVNRSTLRIIDSRAMRTMLKAMPNLKSVKHEPWARPLSYEEVEHRNKTNADFFADLPSLARRGLRQVSFWEAYYPSSDWLDPRYLTFTYPATAMSRAASASLYATDFALSSGADPITFFSQLCDKAAAIPAQGSQGPVSEFMLPPLSPPGSEPVFEPLLERLALSICHEHYPDNWNHSKDPETLLMKAALAASYLYHVKEEEVCITTAATWHTDKNKKVSEAWEKVAERHPGLGFRYDTEHIDPETLTETDSICKRLELYHLLREW</sequence>
<name>A0A8H6NNH2_9PEZI</name>
<gene>
    <name evidence="3" type="ORF">CPLU01_01898</name>
</gene>
<dbReference type="EMBL" id="WIGO01000013">
    <property type="protein sequence ID" value="KAF6839478.1"/>
    <property type="molecule type" value="Genomic_DNA"/>
</dbReference>
<dbReference type="Pfam" id="PF20183">
    <property type="entry name" value="DUF6546"/>
    <property type="match status" value="1"/>
</dbReference>
<evidence type="ECO:0000256" key="1">
    <source>
        <dbReference type="SAM" id="MobiDB-lite"/>
    </source>
</evidence>
<evidence type="ECO:0000259" key="2">
    <source>
        <dbReference type="Pfam" id="PF20183"/>
    </source>
</evidence>
<dbReference type="InterPro" id="IPR046676">
    <property type="entry name" value="DUF6546"/>
</dbReference>
<proteinExistence type="predicted"/>
<organism evidence="3 4">
    <name type="scientific">Colletotrichum plurivorum</name>
    <dbReference type="NCBI Taxonomy" id="2175906"/>
    <lineage>
        <taxon>Eukaryota</taxon>
        <taxon>Fungi</taxon>
        <taxon>Dikarya</taxon>
        <taxon>Ascomycota</taxon>
        <taxon>Pezizomycotina</taxon>
        <taxon>Sordariomycetes</taxon>
        <taxon>Hypocreomycetidae</taxon>
        <taxon>Glomerellales</taxon>
        <taxon>Glomerellaceae</taxon>
        <taxon>Colletotrichum</taxon>
        <taxon>Colletotrichum orchidearum species complex</taxon>
    </lineage>
</organism>
<accession>A0A8H6NNH2</accession>
<evidence type="ECO:0000313" key="3">
    <source>
        <dbReference type="EMBL" id="KAF6839478.1"/>
    </source>
</evidence>
<dbReference type="AlphaFoldDB" id="A0A8H6NNH2"/>
<evidence type="ECO:0000313" key="4">
    <source>
        <dbReference type="Proteomes" id="UP000654918"/>
    </source>
</evidence>
<dbReference type="Proteomes" id="UP000654918">
    <property type="component" value="Unassembled WGS sequence"/>
</dbReference>